<dbReference type="STRING" id="1797110.A3841_18390"/>
<dbReference type="InterPro" id="IPR024775">
    <property type="entry name" value="DinB-like"/>
</dbReference>
<keyword evidence="2" id="KW-0378">Hydrolase</keyword>
<dbReference type="Gene3D" id="1.20.120.450">
    <property type="entry name" value="dinb family like domain"/>
    <property type="match status" value="1"/>
</dbReference>
<dbReference type="GO" id="GO:0016787">
    <property type="term" value="F:hydrolase activity"/>
    <property type="evidence" value="ECO:0007669"/>
    <property type="project" value="UniProtKB-KW"/>
</dbReference>
<dbReference type="RefSeq" id="WP_073852396.1">
    <property type="nucleotide sequence ID" value="NZ_LVWA01000005.1"/>
</dbReference>
<dbReference type="SUPFAM" id="SSF109854">
    <property type="entry name" value="DinB/YfiT-like putative metalloenzymes"/>
    <property type="match status" value="1"/>
</dbReference>
<comment type="caution">
    <text evidence="2">The sequence shown here is derived from an EMBL/GenBank/DDBJ whole genome shotgun (WGS) entry which is preliminary data.</text>
</comment>
<dbReference type="AlphaFoldDB" id="A0A1Q5PDN4"/>
<dbReference type="OrthoDB" id="1439983at2"/>
<dbReference type="Pfam" id="PF12867">
    <property type="entry name" value="DinB_2"/>
    <property type="match status" value="1"/>
</dbReference>
<gene>
    <name evidence="2" type="ORF">A3841_18390</name>
</gene>
<protein>
    <submittedName>
        <fullName evidence="2">Metal-dependent hydrolase</fullName>
    </submittedName>
</protein>
<evidence type="ECO:0000259" key="1">
    <source>
        <dbReference type="Pfam" id="PF12867"/>
    </source>
</evidence>
<dbReference type="EMBL" id="LVWA01000005">
    <property type="protein sequence ID" value="OKL40293.1"/>
    <property type="molecule type" value="Genomic_DNA"/>
</dbReference>
<dbReference type="InterPro" id="IPR034660">
    <property type="entry name" value="DinB/YfiT-like"/>
</dbReference>
<sequence>MAQAKKLEAWQSGPVKGVPALLQPVAHALLQAREEVHTLMGGFPKELLWERPAGVASVGFHLQHLTGVIDRLFTYARGQQLSEEQLTKLRAEGKPTDDNVYLVQDLVRDFDRQVDQALEQLRGTDEATLTEFRGVGRAQLPSTVLGLLFHAAEHTMRHVGQLLVTSRVVQMKEQG</sequence>
<name>A0A1Q5PDN4_9BACT</name>
<evidence type="ECO:0000313" key="2">
    <source>
        <dbReference type="EMBL" id="OKL40293.1"/>
    </source>
</evidence>
<dbReference type="Proteomes" id="UP000186551">
    <property type="component" value="Unassembled WGS sequence"/>
</dbReference>
<feature type="domain" description="DinB-like" evidence="1">
    <location>
        <begin position="29"/>
        <end position="162"/>
    </location>
</feature>
<keyword evidence="3" id="KW-1185">Reference proteome</keyword>
<accession>A0A1Q5PDN4</accession>
<reference evidence="2 3" key="1">
    <citation type="submission" date="2016-03" db="EMBL/GenBank/DDBJ databases">
        <title>Genome sequence of Pontibacter sp. nov., of the family cytophagaceae, isolated from marine sediment of the Yellow Sea, China.</title>
        <authorList>
            <person name="Zhang G."/>
            <person name="Zhang R."/>
        </authorList>
    </citation>
    <scope>NUCLEOTIDE SEQUENCE [LARGE SCALE GENOMIC DNA]</scope>
    <source>
        <strain evidence="2 3">S10-8</strain>
    </source>
</reference>
<organism evidence="2 3">
    <name type="scientific">Pontibacter flavimaris</name>
    <dbReference type="NCBI Taxonomy" id="1797110"/>
    <lineage>
        <taxon>Bacteria</taxon>
        <taxon>Pseudomonadati</taxon>
        <taxon>Bacteroidota</taxon>
        <taxon>Cytophagia</taxon>
        <taxon>Cytophagales</taxon>
        <taxon>Hymenobacteraceae</taxon>
        <taxon>Pontibacter</taxon>
    </lineage>
</organism>
<proteinExistence type="predicted"/>
<evidence type="ECO:0000313" key="3">
    <source>
        <dbReference type="Proteomes" id="UP000186551"/>
    </source>
</evidence>